<dbReference type="Proteomes" id="UP000613030">
    <property type="component" value="Unassembled WGS sequence"/>
</dbReference>
<feature type="transmembrane region" description="Helical" evidence="1">
    <location>
        <begin position="121"/>
        <end position="143"/>
    </location>
</feature>
<feature type="transmembrane region" description="Helical" evidence="1">
    <location>
        <begin position="12"/>
        <end position="33"/>
    </location>
</feature>
<evidence type="ECO:0000256" key="1">
    <source>
        <dbReference type="SAM" id="Phobius"/>
    </source>
</evidence>
<keyword evidence="4" id="KW-1185">Reference proteome</keyword>
<feature type="domain" description="VTT" evidence="2">
    <location>
        <begin position="36"/>
        <end position="141"/>
    </location>
</feature>
<evidence type="ECO:0000259" key="2">
    <source>
        <dbReference type="Pfam" id="PF09335"/>
    </source>
</evidence>
<feature type="transmembrane region" description="Helical" evidence="1">
    <location>
        <begin position="158"/>
        <end position="176"/>
    </location>
</feature>
<dbReference type="PANTHER" id="PTHR42709:SF2">
    <property type="entry name" value="INNER MEMBRANE PROTEIN YOHD"/>
    <property type="match status" value="1"/>
</dbReference>
<accession>A0ABS1KTJ4</accession>
<dbReference type="PANTHER" id="PTHR42709">
    <property type="entry name" value="ALKALINE PHOSPHATASE LIKE PROTEIN"/>
    <property type="match status" value="1"/>
</dbReference>
<dbReference type="InterPro" id="IPR032816">
    <property type="entry name" value="VTT_dom"/>
</dbReference>
<reference evidence="3 4" key="1">
    <citation type="submission" date="2021-01" db="EMBL/GenBank/DDBJ databases">
        <title>Chryseolinea sp. Jin1 Genome sequencing and assembly.</title>
        <authorList>
            <person name="Kim I."/>
        </authorList>
    </citation>
    <scope>NUCLEOTIDE SEQUENCE [LARGE SCALE GENOMIC DNA]</scope>
    <source>
        <strain evidence="3 4">Jin1</strain>
    </source>
</reference>
<keyword evidence="1" id="KW-1133">Transmembrane helix</keyword>
<proteinExistence type="predicted"/>
<organism evidence="3 4">
    <name type="scientific">Chryseolinea lacunae</name>
    <dbReference type="NCBI Taxonomy" id="2801331"/>
    <lineage>
        <taxon>Bacteria</taxon>
        <taxon>Pseudomonadati</taxon>
        <taxon>Bacteroidota</taxon>
        <taxon>Cytophagia</taxon>
        <taxon>Cytophagales</taxon>
        <taxon>Fulvivirgaceae</taxon>
        <taxon>Chryseolinea</taxon>
    </lineage>
</organism>
<feature type="transmembrane region" description="Helical" evidence="1">
    <location>
        <begin position="39"/>
        <end position="58"/>
    </location>
</feature>
<gene>
    <name evidence="3" type="ORF">JI741_16130</name>
</gene>
<dbReference type="Pfam" id="PF09335">
    <property type="entry name" value="VTT_dom"/>
    <property type="match status" value="1"/>
</dbReference>
<name>A0ABS1KTJ4_9BACT</name>
<evidence type="ECO:0000313" key="4">
    <source>
        <dbReference type="Proteomes" id="UP000613030"/>
    </source>
</evidence>
<evidence type="ECO:0000313" key="3">
    <source>
        <dbReference type="EMBL" id="MBL0742755.1"/>
    </source>
</evidence>
<dbReference type="RefSeq" id="WP_202011341.1">
    <property type="nucleotide sequence ID" value="NZ_JAERRB010000005.1"/>
</dbReference>
<sequence>MENFLEQYGYIALAIGTFFEGETAILVASSLIHQGLFDAPYTVFFGFAGSFISDWLYFTIGRLNGKYFVARRPKLQEKLAPVRRFFDTHKIQILFSYRFLYGFRVIIPLIIGMSNLKLSQYLFYSLVSGLIWSSTVNAVGYSIGRFLDIKTTMFEDNIFFIMLGFASFGLMIGYAVKHFAARKMHVVSSDSVGD</sequence>
<comment type="caution">
    <text evidence="3">The sequence shown here is derived from an EMBL/GenBank/DDBJ whole genome shotgun (WGS) entry which is preliminary data.</text>
</comment>
<keyword evidence="1" id="KW-0812">Transmembrane</keyword>
<keyword evidence="1" id="KW-0472">Membrane</keyword>
<protein>
    <submittedName>
        <fullName evidence="3">DedA family protein</fullName>
    </submittedName>
</protein>
<dbReference type="InterPro" id="IPR051311">
    <property type="entry name" value="DedA_domain"/>
</dbReference>
<dbReference type="EMBL" id="JAERRB010000005">
    <property type="protein sequence ID" value="MBL0742755.1"/>
    <property type="molecule type" value="Genomic_DNA"/>
</dbReference>